<accession>A0A9X1NPR6</accession>
<protein>
    <submittedName>
        <fullName evidence="2">Helix-turn-helix domain-containing protein</fullName>
    </submittedName>
</protein>
<comment type="caution">
    <text evidence="2">The sequence shown here is derived from an EMBL/GenBank/DDBJ whole genome shotgun (WGS) entry which is preliminary data.</text>
</comment>
<evidence type="ECO:0000313" key="2">
    <source>
        <dbReference type="EMBL" id="MCD7108158.1"/>
    </source>
</evidence>
<dbReference type="RefSeq" id="WP_113149934.1">
    <property type="nucleotide sequence ID" value="NZ_JAJOZR010000002.1"/>
</dbReference>
<dbReference type="GO" id="GO:0003677">
    <property type="term" value="F:DNA binding"/>
    <property type="evidence" value="ECO:0007669"/>
    <property type="project" value="InterPro"/>
</dbReference>
<reference evidence="2" key="1">
    <citation type="submission" date="2021-12" db="EMBL/GenBank/DDBJ databases">
        <authorList>
            <person name="Li Y."/>
        </authorList>
    </citation>
    <scope>NUCLEOTIDE SEQUENCE</scope>
    <source>
        <strain evidence="2">DKSPLA3</strain>
    </source>
</reference>
<dbReference type="Proteomes" id="UP001139089">
    <property type="component" value="Unassembled WGS sequence"/>
</dbReference>
<dbReference type="InterPro" id="IPR001387">
    <property type="entry name" value="Cro/C1-type_HTH"/>
</dbReference>
<feature type="domain" description="HTH cro/C1-type" evidence="1">
    <location>
        <begin position="8"/>
        <end position="66"/>
    </location>
</feature>
<evidence type="ECO:0000259" key="1">
    <source>
        <dbReference type="PROSITE" id="PS50943"/>
    </source>
</evidence>
<proteinExistence type="predicted"/>
<dbReference type="InterPro" id="IPR010982">
    <property type="entry name" value="Lambda_DNA-bd_dom_sf"/>
</dbReference>
<dbReference type="CDD" id="cd00093">
    <property type="entry name" value="HTH_XRE"/>
    <property type="match status" value="1"/>
</dbReference>
<dbReference type="Pfam" id="PF13560">
    <property type="entry name" value="HTH_31"/>
    <property type="match status" value="1"/>
</dbReference>
<dbReference type="SUPFAM" id="SSF47413">
    <property type="entry name" value="lambda repressor-like DNA-binding domains"/>
    <property type="match status" value="1"/>
</dbReference>
<evidence type="ECO:0000313" key="3">
    <source>
        <dbReference type="Proteomes" id="UP001139089"/>
    </source>
</evidence>
<dbReference type="EMBL" id="JAJOZR010000002">
    <property type="protein sequence ID" value="MCD7108158.1"/>
    <property type="molecule type" value="Genomic_DNA"/>
</dbReference>
<dbReference type="SMART" id="SM00530">
    <property type="entry name" value="HTH_XRE"/>
    <property type="match status" value="1"/>
</dbReference>
<dbReference type="PROSITE" id="PS50943">
    <property type="entry name" value="HTH_CROC1"/>
    <property type="match status" value="1"/>
</dbReference>
<dbReference type="Gene3D" id="1.10.260.40">
    <property type="entry name" value="lambda repressor-like DNA-binding domains"/>
    <property type="match status" value="1"/>
</dbReference>
<dbReference type="AlphaFoldDB" id="A0A9X1NPR6"/>
<sequence>MTPFGEEMVRLRAERGVTQKQMAQALNVSAAYLSALEHGRRGTPSFDFLQRVAGYFHIIWDEADALFALAAQSNPRVTVDTSGLPAAHTILANRLAARIRHLPDQTVVDITQLLDNAQKGAKDGA</sequence>
<gene>
    <name evidence="2" type="ORF">LRX75_03775</name>
</gene>
<keyword evidence="3" id="KW-1185">Reference proteome</keyword>
<organism evidence="2 3">
    <name type="scientific">Rhizobium quercicola</name>
    <dbReference type="NCBI Taxonomy" id="2901226"/>
    <lineage>
        <taxon>Bacteria</taxon>
        <taxon>Pseudomonadati</taxon>
        <taxon>Pseudomonadota</taxon>
        <taxon>Alphaproteobacteria</taxon>
        <taxon>Hyphomicrobiales</taxon>
        <taxon>Rhizobiaceae</taxon>
        <taxon>Rhizobium/Agrobacterium group</taxon>
        <taxon>Rhizobium</taxon>
    </lineage>
</organism>
<name>A0A9X1NPR6_9HYPH</name>